<dbReference type="OrthoDB" id="2990190at2"/>
<dbReference type="Proteomes" id="UP000184016">
    <property type="component" value="Unassembled WGS sequence"/>
</dbReference>
<evidence type="ECO:0008006" key="4">
    <source>
        <dbReference type="Google" id="ProtNLM"/>
    </source>
</evidence>
<evidence type="ECO:0000313" key="3">
    <source>
        <dbReference type="Proteomes" id="UP000184016"/>
    </source>
</evidence>
<accession>A0A1M6W018</accession>
<reference evidence="3" key="1">
    <citation type="submission" date="2016-11" db="EMBL/GenBank/DDBJ databases">
        <authorList>
            <person name="Varghese N."/>
            <person name="Submissions S."/>
        </authorList>
    </citation>
    <scope>NUCLEOTIDE SEQUENCE [LARGE SCALE GENOMIC DNA]</scope>
    <source>
        <strain evidence="3">USBA-503</strain>
    </source>
</reference>
<evidence type="ECO:0000256" key="1">
    <source>
        <dbReference type="SAM" id="Phobius"/>
    </source>
</evidence>
<gene>
    <name evidence="2" type="ORF">SAMN05443507_12514</name>
</gene>
<dbReference type="STRING" id="1830138.SAMN05443507_12514"/>
<keyword evidence="3" id="KW-1185">Reference proteome</keyword>
<dbReference type="AlphaFoldDB" id="A0A1M6W018"/>
<keyword evidence="1" id="KW-0812">Transmembrane</keyword>
<name>A0A1M6W018_9BACL</name>
<organism evidence="2 3">
    <name type="scientific">Alicyclobacillus tolerans</name>
    <dbReference type="NCBI Taxonomy" id="90970"/>
    <lineage>
        <taxon>Bacteria</taxon>
        <taxon>Bacillati</taxon>
        <taxon>Bacillota</taxon>
        <taxon>Bacilli</taxon>
        <taxon>Bacillales</taxon>
        <taxon>Alicyclobacillaceae</taxon>
        <taxon>Alicyclobacillus</taxon>
    </lineage>
</organism>
<sequence>MRSKMLRTIRHLLMYIRFAIVGILFAALLIGIVGFIIRWGELLNHPEIVLTHFRSLTEDIFSLLLVYEILELIRTLSPTHLTDFILTVLARKMILSLQDSAIFPEVASFSLLLVIRLAWAIWQEKCKTSANHQDG</sequence>
<keyword evidence="1" id="KW-0472">Membrane</keyword>
<feature type="transmembrane region" description="Helical" evidence="1">
    <location>
        <begin position="12"/>
        <end position="37"/>
    </location>
</feature>
<keyword evidence="1" id="KW-1133">Transmembrane helix</keyword>
<proteinExistence type="predicted"/>
<dbReference type="RefSeq" id="WP_072874992.1">
    <property type="nucleotide sequence ID" value="NZ_FRAF01000025.1"/>
</dbReference>
<dbReference type="EMBL" id="FRAF01000025">
    <property type="protein sequence ID" value="SHK87101.1"/>
    <property type="molecule type" value="Genomic_DNA"/>
</dbReference>
<protein>
    <recommendedName>
        <fullName evidence="4">Phosphate-starvation-inducible E</fullName>
    </recommendedName>
</protein>
<evidence type="ECO:0000313" key="2">
    <source>
        <dbReference type="EMBL" id="SHK87101.1"/>
    </source>
</evidence>
<feature type="transmembrane region" description="Helical" evidence="1">
    <location>
        <begin position="101"/>
        <end position="122"/>
    </location>
</feature>